<reference evidence="3" key="1">
    <citation type="submission" date="2005-09" db="EMBL/GenBank/DDBJ databases">
        <authorList>
            <person name="Mural R.J."/>
            <person name="Li P.W."/>
            <person name="Adams M.D."/>
            <person name="Amanatides P.G."/>
            <person name="Baden-Tillson H."/>
            <person name="Barnstead M."/>
            <person name="Chin S.H."/>
            <person name="Dew I."/>
            <person name="Evans C.A."/>
            <person name="Ferriera S."/>
            <person name="Flanigan M."/>
            <person name="Fosler C."/>
            <person name="Glodek A."/>
            <person name="Gu Z."/>
            <person name="Holt R.A."/>
            <person name="Jennings D."/>
            <person name="Kraft C.L."/>
            <person name="Lu F."/>
            <person name="Nguyen T."/>
            <person name="Nusskern D.R."/>
            <person name="Pfannkoch C.M."/>
            <person name="Sitter C."/>
            <person name="Sutton G.G."/>
            <person name="Venter J.C."/>
            <person name="Wang Z."/>
            <person name="Woodage T."/>
            <person name="Zheng X.H."/>
            <person name="Zhong F."/>
        </authorList>
    </citation>
    <scope>NUCLEOTIDE SEQUENCE [LARGE SCALE GENOMIC DNA]</scope>
    <source>
        <strain>BN</strain>
        <strain evidence="3">Sprague-Dawley</strain>
    </source>
</reference>
<accession>A6K707</accession>
<gene>
    <name evidence="2" type="ORF">rCG_58543</name>
</gene>
<feature type="region of interest" description="Disordered" evidence="1">
    <location>
        <begin position="42"/>
        <end position="84"/>
    </location>
</feature>
<dbReference type="AlphaFoldDB" id="A6K707"/>
<name>A6K707_RAT</name>
<proteinExistence type="predicted"/>
<evidence type="ECO:0000256" key="1">
    <source>
        <dbReference type="SAM" id="MobiDB-lite"/>
    </source>
</evidence>
<dbReference type="Proteomes" id="UP000234681">
    <property type="component" value="Chromosome 20"/>
</dbReference>
<feature type="region of interest" description="Disordered" evidence="1">
    <location>
        <begin position="1"/>
        <end position="27"/>
    </location>
</feature>
<evidence type="ECO:0000313" key="3">
    <source>
        <dbReference type="Proteomes" id="UP000234681"/>
    </source>
</evidence>
<feature type="compositionally biased region" description="Polar residues" evidence="1">
    <location>
        <begin position="74"/>
        <end position="84"/>
    </location>
</feature>
<protein>
    <submittedName>
        <fullName evidence="2">RCG58543</fullName>
    </submittedName>
</protein>
<dbReference type="EMBL" id="CH474025">
    <property type="protein sequence ID" value="EDL99726.1"/>
    <property type="molecule type" value="Genomic_DNA"/>
</dbReference>
<sequence>MSAAVASSGEEGEQQVQVSRAGTRTGCDCRISTGSLTSWRPEIKRFPFGRNSGKFWSGQPGKKKKKSLRKTPGASANCTGSLHF</sequence>
<organism evidence="2 3">
    <name type="scientific">Rattus norvegicus</name>
    <name type="common">Rat</name>
    <dbReference type="NCBI Taxonomy" id="10116"/>
    <lineage>
        <taxon>Eukaryota</taxon>
        <taxon>Metazoa</taxon>
        <taxon>Chordata</taxon>
        <taxon>Craniata</taxon>
        <taxon>Vertebrata</taxon>
        <taxon>Euteleostomi</taxon>
        <taxon>Mammalia</taxon>
        <taxon>Eutheria</taxon>
        <taxon>Euarchontoglires</taxon>
        <taxon>Glires</taxon>
        <taxon>Rodentia</taxon>
        <taxon>Myomorpha</taxon>
        <taxon>Muroidea</taxon>
        <taxon>Muridae</taxon>
        <taxon>Murinae</taxon>
        <taxon>Rattus</taxon>
    </lineage>
</organism>
<evidence type="ECO:0000313" key="2">
    <source>
        <dbReference type="EMBL" id="EDL99726.1"/>
    </source>
</evidence>